<keyword evidence="12 17" id="KW-0598">Phosphotransferase system</keyword>
<keyword evidence="14 17" id="KW-0418">Kinase</keyword>
<dbReference type="InterPro" id="IPR036637">
    <property type="entry name" value="Phosphohistidine_dom_sf"/>
</dbReference>
<gene>
    <name evidence="22" type="ORF">SD70_02910</name>
</gene>
<dbReference type="Gene3D" id="1.10.274.10">
    <property type="entry name" value="PtsI, HPr-binding domain"/>
    <property type="match status" value="1"/>
</dbReference>
<dbReference type="PIRSF" id="PIRSF000732">
    <property type="entry name" value="PTS_enzyme_I"/>
    <property type="match status" value="1"/>
</dbReference>
<dbReference type="RefSeq" id="WP_041045618.1">
    <property type="nucleotide sequence ID" value="NZ_JXAK01000003.1"/>
</dbReference>
<dbReference type="InterPro" id="IPR015813">
    <property type="entry name" value="Pyrv/PenolPyrv_kinase-like_dom"/>
</dbReference>
<comment type="function">
    <text evidence="3 17">General (non sugar-specific) component of the phosphoenolpyruvate-dependent sugar phosphotransferase system (sugar PTS). This major carbohydrate active-transport system catalyzes the phosphorylation of incoming sugar substrates concomitantly with their translocation across the cell membrane. Enzyme I transfers the phosphoryl group from phosphoenolpyruvate (PEP) to the phosphoryl carrier protein (HPr).</text>
</comment>
<evidence type="ECO:0000256" key="6">
    <source>
        <dbReference type="ARBA" id="ARBA00012232"/>
    </source>
</evidence>
<keyword evidence="8 17" id="KW-0813">Transport</keyword>
<evidence type="ECO:0000256" key="14">
    <source>
        <dbReference type="ARBA" id="ARBA00022777"/>
    </source>
</evidence>
<evidence type="ECO:0000256" key="1">
    <source>
        <dbReference type="ARBA" id="ARBA00000683"/>
    </source>
</evidence>
<evidence type="ECO:0000256" key="12">
    <source>
        <dbReference type="ARBA" id="ARBA00022683"/>
    </source>
</evidence>
<dbReference type="InterPro" id="IPR023151">
    <property type="entry name" value="PEP_util_CS"/>
</dbReference>
<evidence type="ECO:0000256" key="8">
    <source>
        <dbReference type="ARBA" id="ARBA00022448"/>
    </source>
</evidence>
<dbReference type="NCBIfam" id="TIGR01417">
    <property type="entry name" value="PTS_I_fam"/>
    <property type="match status" value="1"/>
</dbReference>
<keyword evidence="11 17" id="KW-0808">Transferase</keyword>
<dbReference type="PRINTS" id="PR01736">
    <property type="entry name" value="PHPHTRNFRASE"/>
</dbReference>
<evidence type="ECO:0000256" key="5">
    <source>
        <dbReference type="ARBA" id="ARBA00007837"/>
    </source>
</evidence>
<keyword evidence="10 17" id="KW-0762">Sugar transport</keyword>
<dbReference type="SUPFAM" id="SSF47831">
    <property type="entry name" value="Enzyme I of the PEP:sugar phosphotransferase system HPr-binding (sub)domain"/>
    <property type="match status" value="1"/>
</dbReference>
<organism evidence="22 23">
    <name type="scientific">Gordoniibacillus kamchatkensis</name>
    <dbReference type="NCBI Taxonomy" id="1590651"/>
    <lineage>
        <taxon>Bacteria</taxon>
        <taxon>Bacillati</taxon>
        <taxon>Bacillota</taxon>
        <taxon>Bacilli</taxon>
        <taxon>Bacillales</taxon>
        <taxon>Paenibacillaceae</taxon>
        <taxon>Gordoniibacillus</taxon>
    </lineage>
</organism>
<keyword evidence="23" id="KW-1185">Reference proteome</keyword>
<sequence length="575" mass="64230">MTRVLTGVAASPGIAIAKAYRMQRAEFVPVKEKIGDAKSEQERLRTAVEEARVELGKIRELTEQRLGAAKAEIFEAHIMLLEDPDLIDAALEKIENEGVNAEYALYEVAQSFIDILSAMDNELLRERAADVRDVSGRVIGRLRGQTHTAVSDIVEETIVIADDLTPSDTAQLKPAYVKGFVTEIGSRTSHSAIMARSLEIPAIVGAGAETSEIRSGMTVILDAVEGRVLVNPSEEELEEYRRKKEAYERRRAELRRLAGLPTVSKDGHRVELAANIGSVDDLQKVLENGAEGIGLFRTEFLYMGRSSLPTEEEQYQIYKHVLEKMENKPVVIRTLDIGGDKELPYMKLPVESNPFLGLRAVRLCLSRQDLFRTQLRALLRASRFGQLKIMFPMIAVVEEWMEAKRLLEEEKQRLLQEGVEVSGRIEVGMMIEVPAAALASEMFAKEADFFSIGTNDLIQYTMAADRMNETVSYLYQPCHPTILRLIRMVIQAANKEGKWVGMCGEMAGDARAIPILLGMGLYEFSMSAGFILPAREFIMQTSRTEWAAYIDSLLAMRSQTEIEQFVQAKKGSASE</sequence>
<dbReference type="EMBL" id="JXAK01000003">
    <property type="protein sequence ID" value="KIL42191.1"/>
    <property type="molecule type" value="Genomic_DNA"/>
</dbReference>
<dbReference type="Pfam" id="PF00391">
    <property type="entry name" value="PEP-utilizers"/>
    <property type="match status" value="1"/>
</dbReference>
<dbReference type="PANTHER" id="PTHR46244">
    <property type="entry name" value="PHOSPHOENOLPYRUVATE-PROTEIN PHOSPHOTRANSFERASE"/>
    <property type="match status" value="1"/>
</dbReference>
<evidence type="ECO:0000259" key="19">
    <source>
        <dbReference type="Pfam" id="PF00391"/>
    </source>
</evidence>
<dbReference type="InterPro" id="IPR024692">
    <property type="entry name" value="PTS_EI"/>
</dbReference>
<dbReference type="Proteomes" id="UP000031967">
    <property type="component" value="Unassembled WGS sequence"/>
</dbReference>
<dbReference type="InterPro" id="IPR008279">
    <property type="entry name" value="PEP-util_enz_mobile_dom"/>
</dbReference>
<evidence type="ECO:0000256" key="17">
    <source>
        <dbReference type="PIRNR" id="PIRNR000732"/>
    </source>
</evidence>
<feature type="domain" description="PEP-utilising enzyme mobile" evidence="19">
    <location>
        <begin position="155"/>
        <end position="226"/>
    </location>
</feature>
<comment type="similarity">
    <text evidence="5 17">Belongs to the PEP-utilizing enzyme family.</text>
</comment>
<evidence type="ECO:0000256" key="7">
    <source>
        <dbReference type="ARBA" id="ARBA00016544"/>
    </source>
</evidence>
<dbReference type="InterPro" id="IPR036618">
    <property type="entry name" value="PtsI_HPr-bd_sf"/>
</dbReference>
<keyword evidence="18" id="KW-0175">Coiled coil</keyword>
<dbReference type="PROSITE" id="PS00742">
    <property type="entry name" value="PEP_ENZYMES_2"/>
    <property type="match status" value="1"/>
</dbReference>
<evidence type="ECO:0000313" key="22">
    <source>
        <dbReference type="EMBL" id="KIL42191.1"/>
    </source>
</evidence>
<reference evidence="22 23" key="1">
    <citation type="submission" date="2014-12" db="EMBL/GenBank/DDBJ databases">
        <title>Draft genome sequence of Paenibacillus kamchatkensis strain B-2647.</title>
        <authorList>
            <person name="Karlyshev A.V."/>
            <person name="Kudryashova E.B."/>
        </authorList>
    </citation>
    <scope>NUCLEOTIDE SEQUENCE [LARGE SCALE GENOMIC DNA]</scope>
    <source>
        <strain evidence="22 23">VKM B-2647</strain>
    </source>
</reference>
<evidence type="ECO:0000256" key="4">
    <source>
        <dbReference type="ARBA" id="ARBA00004496"/>
    </source>
</evidence>
<evidence type="ECO:0000256" key="10">
    <source>
        <dbReference type="ARBA" id="ARBA00022597"/>
    </source>
</evidence>
<keyword evidence="13 17" id="KW-0479">Metal-binding</keyword>
<keyword evidence="15 17" id="KW-0460">Magnesium</keyword>
<feature type="domain" description="Phosphotransferase system enzyme I N-terminal" evidence="21">
    <location>
        <begin position="6"/>
        <end position="127"/>
    </location>
</feature>
<dbReference type="Pfam" id="PF05524">
    <property type="entry name" value="PEP-utilisers_N"/>
    <property type="match status" value="1"/>
</dbReference>
<dbReference type="Pfam" id="PF02896">
    <property type="entry name" value="PEP-utilizers_C"/>
    <property type="match status" value="1"/>
</dbReference>
<evidence type="ECO:0000259" key="20">
    <source>
        <dbReference type="Pfam" id="PF02896"/>
    </source>
</evidence>
<keyword evidence="9 17" id="KW-0963">Cytoplasm</keyword>
<dbReference type="SUPFAM" id="SSF52009">
    <property type="entry name" value="Phosphohistidine domain"/>
    <property type="match status" value="1"/>
</dbReference>
<proteinExistence type="inferred from homology"/>
<dbReference type="InterPro" id="IPR000121">
    <property type="entry name" value="PEP_util_C"/>
</dbReference>
<feature type="domain" description="PEP-utilising enzyme C-terminal" evidence="20">
    <location>
        <begin position="252"/>
        <end position="541"/>
    </location>
</feature>
<evidence type="ECO:0000256" key="2">
    <source>
        <dbReference type="ARBA" id="ARBA00001946"/>
    </source>
</evidence>
<evidence type="ECO:0000256" key="18">
    <source>
        <dbReference type="SAM" id="Coils"/>
    </source>
</evidence>
<evidence type="ECO:0000256" key="9">
    <source>
        <dbReference type="ARBA" id="ARBA00022490"/>
    </source>
</evidence>
<dbReference type="InterPro" id="IPR050499">
    <property type="entry name" value="PEP-utilizing_PTS_enzyme"/>
</dbReference>
<accession>A0ABR5AMD9</accession>
<dbReference type="PANTHER" id="PTHR46244:SF3">
    <property type="entry name" value="PHOSPHOENOLPYRUVATE-PROTEIN PHOSPHOTRANSFERASE"/>
    <property type="match status" value="1"/>
</dbReference>
<comment type="caution">
    <text evidence="22">The sequence shown here is derived from an EMBL/GenBank/DDBJ whole genome shotgun (WGS) entry which is preliminary data.</text>
</comment>
<evidence type="ECO:0000256" key="13">
    <source>
        <dbReference type="ARBA" id="ARBA00022723"/>
    </source>
</evidence>
<comment type="cofactor">
    <cofactor evidence="2 17">
        <name>Mg(2+)</name>
        <dbReference type="ChEBI" id="CHEBI:18420"/>
    </cofactor>
</comment>
<evidence type="ECO:0000259" key="21">
    <source>
        <dbReference type="Pfam" id="PF05524"/>
    </source>
</evidence>
<dbReference type="EC" id="2.7.3.9" evidence="6 17"/>
<name>A0ABR5AMD9_9BACL</name>
<dbReference type="SUPFAM" id="SSF51621">
    <property type="entry name" value="Phosphoenolpyruvate/pyruvate domain"/>
    <property type="match status" value="1"/>
</dbReference>
<comment type="subcellular location">
    <subcellularLocation>
        <location evidence="4 17">Cytoplasm</location>
    </subcellularLocation>
</comment>
<dbReference type="InterPro" id="IPR006318">
    <property type="entry name" value="PTS_EI-like"/>
</dbReference>
<protein>
    <recommendedName>
        <fullName evidence="7 17">Phosphoenolpyruvate-protein phosphotransferase</fullName>
        <ecNumber evidence="6 17">2.7.3.9</ecNumber>
    </recommendedName>
    <alternativeName>
        <fullName evidence="16 17">Phosphotransferase system, enzyme I</fullName>
    </alternativeName>
</protein>
<dbReference type="Gene3D" id="3.50.30.10">
    <property type="entry name" value="Phosphohistidine domain"/>
    <property type="match status" value="1"/>
</dbReference>
<evidence type="ECO:0000313" key="23">
    <source>
        <dbReference type="Proteomes" id="UP000031967"/>
    </source>
</evidence>
<evidence type="ECO:0000256" key="15">
    <source>
        <dbReference type="ARBA" id="ARBA00022842"/>
    </source>
</evidence>
<dbReference type="InterPro" id="IPR008731">
    <property type="entry name" value="PTS_EIN"/>
</dbReference>
<comment type="catalytic activity">
    <reaction evidence="1 17">
        <text>L-histidyl-[protein] + phosphoenolpyruvate = N(pros)-phospho-L-histidyl-[protein] + pyruvate</text>
        <dbReference type="Rhea" id="RHEA:23880"/>
        <dbReference type="Rhea" id="RHEA-COMP:9745"/>
        <dbReference type="Rhea" id="RHEA-COMP:9746"/>
        <dbReference type="ChEBI" id="CHEBI:15361"/>
        <dbReference type="ChEBI" id="CHEBI:29979"/>
        <dbReference type="ChEBI" id="CHEBI:58702"/>
        <dbReference type="ChEBI" id="CHEBI:64837"/>
        <dbReference type="EC" id="2.7.3.9"/>
    </reaction>
</comment>
<dbReference type="Gene3D" id="3.20.20.60">
    <property type="entry name" value="Phosphoenolpyruvate-binding domains"/>
    <property type="match status" value="1"/>
</dbReference>
<dbReference type="InterPro" id="IPR040442">
    <property type="entry name" value="Pyrv_kinase-like_dom_sf"/>
</dbReference>
<feature type="coiled-coil region" evidence="18">
    <location>
        <begin position="230"/>
        <end position="257"/>
    </location>
</feature>
<evidence type="ECO:0000256" key="3">
    <source>
        <dbReference type="ARBA" id="ARBA00002728"/>
    </source>
</evidence>
<evidence type="ECO:0000256" key="11">
    <source>
        <dbReference type="ARBA" id="ARBA00022679"/>
    </source>
</evidence>
<evidence type="ECO:0000256" key="16">
    <source>
        <dbReference type="ARBA" id="ARBA00033235"/>
    </source>
</evidence>